<evidence type="ECO:0000313" key="4">
    <source>
        <dbReference type="WBParaSite" id="Pan_g11777.t1"/>
    </source>
</evidence>
<evidence type="ECO:0000256" key="1">
    <source>
        <dbReference type="SAM" id="MobiDB-lite"/>
    </source>
</evidence>
<accession>A0A7E4UQX1</accession>
<feature type="transmembrane region" description="Helical" evidence="2">
    <location>
        <begin position="35"/>
        <end position="56"/>
    </location>
</feature>
<evidence type="ECO:0000256" key="2">
    <source>
        <dbReference type="SAM" id="Phobius"/>
    </source>
</evidence>
<reference evidence="4" key="2">
    <citation type="submission" date="2020-10" db="UniProtKB">
        <authorList>
            <consortium name="WormBaseParasite"/>
        </authorList>
    </citation>
    <scope>IDENTIFICATION</scope>
</reference>
<feature type="region of interest" description="Disordered" evidence="1">
    <location>
        <begin position="1"/>
        <end position="29"/>
    </location>
</feature>
<keyword evidence="2" id="KW-0472">Membrane</keyword>
<evidence type="ECO:0000313" key="3">
    <source>
        <dbReference type="Proteomes" id="UP000492821"/>
    </source>
</evidence>
<protein>
    <submittedName>
        <fullName evidence="4">Lipoprotein</fullName>
    </submittedName>
</protein>
<proteinExistence type="predicted"/>
<keyword evidence="2" id="KW-0812">Transmembrane</keyword>
<reference evidence="3" key="1">
    <citation type="journal article" date="2013" name="Genetics">
        <title>The draft genome and transcriptome of Panagrellus redivivus are shaped by the harsh demands of a free-living lifestyle.</title>
        <authorList>
            <person name="Srinivasan J."/>
            <person name="Dillman A.R."/>
            <person name="Macchietto M.G."/>
            <person name="Heikkinen L."/>
            <person name="Lakso M."/>
            <person name="Fracchia K.M."/>
            <person name="Antoshechkin I."/>
            <person name="Mortazavi A."/>
            <person name="Wong G."/>
            <person name="Sternberg P.W."/>
        </authorList>
    </citation>
    <scope>NUCLEOTIDE SEQUENCE [LARGE SCALE GENOMIC DNA]</scope>
    <source>
        <strain evidence="3">MT8872</strain>
    </source>
</reference>
<organism evidence="3 4">
    <name type="scientific">Panagrellus redivivus</name>
    <name type="common">Microworm</name>
    <dbReference type="NCBI Taxonomy" id="6233"/>
    <lineage>
        <taxon>Eukaryota</taxon>
        <taxon>Metazoa</taxon>
        <taxon>Ecdysozoa</taxon>
        <taxon>Nematoda</taxon>
        <taxon>Chromadorea</taxon>
        <taxon>Rhabditida</taxon>
        <taxon>Tylenchina</taxon>
        <taxon>Panagrolaimomorpha</taxon>
        <taxon>Panagrolaimoidea</taxon>
        <taxon>Panagrolaimidae</taxon>
        <taxon>Panagrellus</taxon>
    </lineage>
</organism>
<keyword evidence="3" id="KW-1185">Reference proteome</keyword>
<dbReference type="WBParaSite" id="Pan_g11777.t1">
    <property type="protein sequence ID" value="Pan_g11777.t1"/>
    <property type="gene ID" value="Pan_g11777"/>
</dbReference>
<dbReference type="Proteomes" id="UP000492821">
    <property type="component" value="Unassembled WGS sequence"/>
</dbReference>
<sequence>MAHTKGRLPCPDFPKGHSRAQQVSRARQSDKSIGFMKPAAVLPFGGFLTVLALVALNGCLPVEDCAVIAGIDEGRRLWSWLRHDGSAECNCWRRD</sequence>
<dbReference type="AlphaFoldDB" id="A0A7E4UQX1"/>
<keyword evidence="2" id="KW-1133">Transmembrane helix</keyword>
<name>A0A7E4UQX1_PANRE</name>